<keyword evidence="2" id="KW-1185">Reference proteome</keyword>
<comment type="caution">
    <text evidence="1">The sequence shown here is derived from an EMBL/GenBank/DDBJ whole genome shotgun (WGS) entry which is preliminary data.</text>
</comment>
<name>A0A0Q3R557_AMAAE</name>
<reference evidence="1 2" key="1">
    <citation type="submission" date="2015-10" db="EMBL/GenBank/DDBJ databases">
        <authorList>
            <person name="Gilbert D.G."/>
        </authorList>
    </citation>
    <scope>NUCLEOTIDE SEQUENCE [LARGE SCALE GENOMIC DNA]</scope>
    <source>
        <strain evidence="1">FVVF132</strain>
    </source>
</reference>
<accession>A0A0Q3R557</accession>
<proteinExistence type="predicted"/>
<dbReference type="EMBL" id="LMAW01002523">
    <property type="protein sequence ID" value="KQK80545.1"/>
    <property type="molecule type" value="Genomic_DNA"/>
</dbReference>
<dbReference type="Proteomes" id="UP000051836">
    <property type="component" value="Unassembled WGS sequence"/>
</dbReference>
<protein>
    <submittedName>
        <fullName evidence="1">Uncharacterized protein</fullName>
    </submittedName>
</protein>
<gene>
    <name evidence="1" type="ORF">AAES_95176</name>
</gene>
<sequence length="129" mass="14266">MPLVRLLGDFGGYEPMAKSLPMWKDRIYSANSLLGMYSPLAIPAVLALGPAASKIAMWKAACGHNSFGHAVQVITAHEPSSDHIMIDLLRNRIVSFTSQYEQLSLHLHVFSTRNWPAAVPYPIYQLCAI</sequence>
<dbReference type="AlphaFoldDB" id="A0A0Q3R557"/>
<evidence type="ECO:0000313" key="1">
    <source>
        <dbReference type="EMBL" id="KQK80545.1"/>
    </source>
</evidence>
<evidence type="ECO:0000313" key="2">
    <source>
        <dbReference type="Proteomes" id="UP000051836"/>
    </source>
</evidence>
<organism evidence="1 2">
    <name type="scientific">Amazona aestiva</name>
    <name type="common">Blue-fronted Amazon parrot</name>
    <dbReference type="NCBI Taxonomy" id="12930"/>
    <lineage>
        <taxon>Eukaryota</taxon>
        <taxon>Metazoa</taxon>
        <taxon>Chordata</taxon>
        <taxon>Craniata</taxon>
        <taxon>Vertebrata</taxon>
        <taxon>Euteleostomi</taxon>
        <taxon>Archelosauria</taxon>
        <taxon>Archosauria</taxon>
        <taxon>Dinosauria</taxon>
        <taxon>Saurischia</taxon>
        <taxon>Theropoda</taxon>
        <taxon>Coelurosauria</taxon>
        <taxon>Aves</taxon>
        <taxon>Neognathae</taxon>
        <taxon>Neoaves</taxon>
        <taxon>Telluraves</taxon>
        <taxon>Australaves</taxon>
        <taxon>Psittaciformes</taxon>
        <taxon>Psittacidae</taxon>
        <taxon>Amazona</taxon>
    </lineage>
</organism>